<evidence type="ECO:0000313" key="2">
    <source>
        <dbReference type="Proteomes" id="UP000238164"/>
    </source>
</evidence>
<gene>
    <name evidence="1" type="ORF">MPLG2_0870</name>
</gene>
<dbReference type="Proteomes" id="UP000238164">
    <property type="component" value="Chromosome 1"/>
</dbReference>
<name>A0A2N9JEV3_9ACTN</name>
<organism evidence="1 2">
    <name type="scientific">Micropruina glycogenica</name>
    <dbReference type="NCBI Taxonomy" id="75385"/>
    <lineage>
        <taxon>Bacteria</taxon>
        <taxon>Bacillati</taxon>
        <taxon>Actinomycetota</taxon>
        <taxon>Actinomycetes</taxon>
        <taxon>Propionibacteriales</taxon>
        <taxon>Nocardioidaceae</taxon>
        <taxon>Micropruina</taxon>
    </lineage>
</organism>
<keyword evidence="2" id="KW-1185">Reference proteome</keyword>
<dbReference type="EMBL" id="LT985188">
    <property type="protein sequence ID" value="SPD85906.1"/>
    <property type="molecule type" value="Genomic_DNA"/>
</dbReference>
<dbReference type="AlphaFoldDB" id="A0A2N9JEV3"/>
<dbReference type="Gene3D" id="3.40.50.300">
    <property type="entry name" value="P-loop containing nucleotide triphosphate hydrolases"/>
    <property type="match status" value="1"/>
</dbReference>
<dbReference type="SUPFAM" id="SSF52540">
    <property type="entry name" value="P-loop containing nucleoside triphosphate hydrolases"/>
    <property type="match status" value="1"/>
</dbReference>
<protein>
    <submittedName>
        <fullName evidence="1">Uncharacterized protein</fullName>
    </submittedName>
</protein>
<sequence length="70" mass="7331">MLGRVTLADATPDTNVPGVQLVPAAPSLDGDMVELSKLLGPEQRLKRALADVQADVVFIDCPGSISPFTI</sequence>
<proteinExistence type="predicted"/>
<dbReference type="InterPro" id="IPR027417">
    <property type="entry name" value="P-loop_NTPase"/>
</dbReference>
<reference evidence="1 2" key="1">
    <citation type="submission" date="2018-02" db="EMBL/GenBank/DDBJ databases">
        <authorList>
            <person name="Cohen D.B."/>
            <person name="Kent A.D."/>
        </authorList>
    </citation>
    <scope>NUCLEOTIDE SEQUENCE [LARGE SCALE GENOMIC DNA]</scope>
    <source>
        <strain evidence="1">1</strain>
    </source>
</reference>
<evidence type="ECO:0000313" key="1">
    <source>
        <dbReference type="EMBL" id="SPD85906.1"/>
    </source>
</evidence>
<accession>A0A2N9JEV3</accession>
<dbReference type="KEGG" id="mgg:MPLG2_0870"/>